<dbReference type="EMBL" id="CACTIH010003651">
    <property type="protein sequence ID" value="CAA2980678.1"/>
    <property type="molecule type" value="Genomic_DNA"/>
</dbReference>
<dbReference type="Gramene" id="OE9A064371T1">
    <property type="protein sequence ID" value="OE9A064371C1"/>
    <property type="gene ID" value="OE9A064371"/>
</dbReference>
<comment type="caution">
    <text evidence="1">The sequence shown here is derived from an EMBL/GenBank/DDBJ whole genome shotgun (WGS) entry which is preliminary data.</text>
</comment>
<evidence type="ECO:0000313" key="2">
    <source>
        <dbReference type="Proteomes" id="UP000594638"/>
    </source>
</evidence>
<organism evidence="1 2">
    <name type="scientific">Olea europaea subsp. europaea</name>
    <dbReference type="NCBI Taxonomy" id="158383"/>
    <lineage>
        <taxon>Eukaryota</taxon>
        <taxon>Viridiplantae</taxon>
        <taxon>Streptophyta</taxon>
        <taxon>Embryophyta</taxon>
        <taxon>Tracheophyta</taxon>
        <taxon>Spermatophyta</taxon>
        <taxon>Magnoliopsida</taxon>
        <taxon>eudicotyledons</taxon>
        <taxon>Gunneridae</taxon>
        <taxon>Pentapetalae</taxon>
        <taxon>asterids</taxon>
        <taxon>lamiids</taxon>
        <taxon>Lamiales</taxon>
        <taxon>Oleaceae</taxon>
        <taxon>Oleeae</taxon>
        <taxon>Olea</taxon>
    </lineage>
</organism>
<reference evidence="1 2" key="1">
    <citation type="submission" date="2019-12" db="EMBL/GenBank/DDBJ databases">
        <authorList>
            <person name="Alioto T."/>
            <person name="Alioto T."/>
            <person name="Gomez Garrido J."/>
        </authorList>
    </citation>
    <scope>NUCLEOTIDE SEQUENCE [LARGE SCALE GENOMIC DNA]</scope>
</reference>
<sequence length="133" mass="14946">MTGSTDERTASSSNCWKIIHIPDKLPIPPDEQPTINVHAAEIEPRHANTIVRKLNQIAPLENIRHVKCMHKRCMGGGKFELFVVLCMASENDGKCNHIPEEVLELVNLYQLSTFITKVCGYAASTKEEWEGQC</sequence>
<evidence type="ECO:0000313" key="1">
    <source>
        <dbReference type="EMBL" id="CAA2980678.1"/>
    </source>
</evidence>
<dbReference type="Proteomes" id="UP000594638">
    <property type="component" value="Unassembled WGS sequence"/>
</dbReference>
<accession>A0A8S0RLF1</accession>
<dbReference type="OrthoDB" id="3180714at2759"/>
<gene>
    <name evidence="1" type="ORF">OLEA9_A064371</name>
</gene>
<proteinExistence type="predicted"/>
<name>A0A8S0RLF1_OLEEU</name>
<keyword evidence="2" id="KW-1185">Reference proteome</keyword>
<dbReference type="AlphaFoldDB" id="A0A8S0RLF1"/>
<protein>
    <submittedName>
        <fullName evidence="1">Probable inactive tRNA-specific adenosine deaminase 3 isoform X1</fullName>
    </submittedName>
</protein>